<dbReference type="EMBL" id="FPHC01000064">
    <property type="protein sequence ID" value="SFV61837.1"/>
    <property type="molecule type" value="Genomic_DNA"/>
</dbReference>
<keyword evidence="2" id="KW-0238">DNA-binding</keyword>
<evidence type="ECO:0000313" key="5">
    <source>
        <dbReference type="EMBL" id="SFV61837.1"/>
    </source>
</evidence>
<dbReference type="SMART" id="SM00342">
    <property type="entry name" value="HTH_ARAC"/>
    <property type="match status" value="1"/>
</dbReference>
<evidence type="ECO:0000256" key="3">
    <source>
        <dbReference type="ARBA" id="ARBA00023163"/>
    </source>
</evidence>
<dbReference type="PANTHER" id="PTHR46796">
    <property type="entry name" value="HTH-TYPE TRANSCRIPTIONAL ACTIVATOR RHAS-RELATED"/>
    <property type="match status" value="1"/>
</dbReference>
<evidence type="ECO:0000256" key="2">
    <source>
        <dbReference type="ARBA" id="ARBA00023125"/>
    </source>
</evidence>
<sequence>MENLLFESNLVVNSPILGFEEAIRYSVGWDAEVKQTQKDSRLLMQVSGFHTPHIQFGSTSYNAPFWVRGLSPKKSVVITYNQTNGIINYQNRRFEQNELLLLTHDRELDLVISDRNTTFTIAIDEEYFHRVFFEHYGVEFEGNIKRRLLLEPQRERAFLGFLGFWIDYFLSSDKELLLTSNYEEIEEEIIYTLFGFIVVDRRRVKAKNSILKEARGLLEHSLDIDLKLSDVSKYLGISQRTLEYTFKQNLGMTPKNYLQILRLHAIRNELKLSNPKRTRVSDIALKYAFFHLGHFASEYKKLFGELPMQTLQEDSYKSNHTIPLSIF</sequence>
<protein>
    <submittedName>
        <fullName evidence="5">Transcriptional regulator, AraC family</fullName>
    </submittedName>
</protein>
<name>A0A1W1C7V4_9ZZZZ</name>
<dbReference type="GO" id="GO:0003700">
    <property type="term" value="F:DNA-binding transcription factor activity"/>
    <property type="evidence" value="ECO:0007669"/>
    <property type="project" value="InterPro"/>
</dbReference>
<dbReference type="PROSITE" id="PS01124">
    <property type="entry name" value="HTH_ARAC_FAMILY_2"/>
    <property type="match status" value="1"/>
</dbReference>
<dbReference type="InterPro" id="IPR009057">
    <property type="entry name" value="Homeodomain-like_sf"/>
</dbReference>
<dbReference type="SUPFAM" id="SSF46689">
    <property type="entry name" value="Homeodomain-like"/>
    <property type="match status" value="1"/>
</dbReference>
<keyword evidence="1" id="KW-0805">Transcription regulation</keyword>
<dbReference type="GO" id="GO:0043565">
    <property type="term" value="F:sequence-specific DNA binding"/>
    <property type="evidence" value="ECO:0007669"/>
    <property type="project" value="InterPro"/>
</dbReference>
<evidence type="ECO:0000259" key="4">
    <source>
        <dbReference type="PROSITE" id="PS01124"/>
    </source>
</evidence>
<dbReference type="InterPro" id="IPR018060">
    <property type="entry name" value="HTH_AraC"/>
</dbReference>
<dbReference type="PROSITE" id="PS00041">
    <property type="entry name" value="HTH_ARAC_FAMILY_1"/>
    <property type="match status" value="1"/>
</dbReference>
<proteinExistence type="predicted"/>
<evidence type="ECO:0000256" key="1">
    <source>
        <dbReference type="ARBA" id="ARBA00023015"/>
    </source>
</evidence>
<accession>A0A1W1C7V4</accession>
<dbReference type="InterPro" id="IPR018062">
    <property type="entry name" value="HTH_AraC-typ_CS"/>
</dbReference>
<reference evidence="5" key="1">
    <citation type="submission" date="2016-10" db="EMBL/GenBank/DDBJ databases">
        <authorList>
            <person name="de Groot N.N."/>
        </authorList>
    </citation>
    <scope>NUCLEOTIDE SEQUENCE</scope>
</reference>
<dbReference type="Gene3D" id="1.10.10.60">
    <property type="entry name" value="Homeodomain-like"/>
    <property type="match status" value="1"/>
</dbReference>
<organism evidence="5">
    <name type="scientific">hydrothermal vent metagenome</name>
    <dbReference type="NCBI Taxonomy" id="652676"/>
    <lineage>
        <taxon>unclassified sequences</taxon>
        <taxon>metagenomes</taxon>
        <taxon>ecological metagenomes</taxon>
    </lineage>
</organism>
<dbReference type="Pfam" id="PF12833">
    <property type="entry name" value="HTH_18"/>
    <property type="match status" value="1"/>
</dbReference>
<feature type="domain" description="HTH araC/xylS-type" evidence="4">
    <location>
        <begin position="212"/>
        <end position="313"/>
    </location>
</feature>
<dbReference type="InterPro" id="IPR050204">
    <property type="entry name" value="AraC_XylS_family_regulators"/>
</dbReference>
<keyword evidence="3" id="KW-0804">Transcription</keyword>
<dbReference type="AlphaFoldDB" id="A0A1W1C7V4"/>
<dbReference type="PANTHER" id="PTHR46796:SF12">
    <property type="entry name" value="HTH-TYPE DNA-BINDING TRANSCRIPTIONAL ACTIVATOR EUTR"/>
    <property type="match status" value="1"/>
</dbReference>
<gene>
    <name evidence="5" type="ORF">MNB_SV-6-1031</name>
</gene>